<protein>
    <submittedName>
        <fullName evidence="3">Alpha/beta hydrolase</fullName>
    </submittedName>
</protein>
<evidence type="ECO:0000313" key="4">
    <source>
        <dbReference type="Proteomes" id="UP001501442"/>
    </source>
</evidence>
<evidence type="ECO:0000259" key="2">
    <source>
        <dbReference type="Pfam" id="PF07859"/>
    </source>
</evidence>
<proteinExistence type="predicted"/>
<accession>A0ABP8U6T5</accession>
<feature type="domain" description="Alpha/beta hydrolase fold-3" evidence="2">
    <location>
        <begin position="80"/>
        <end position="285"/>
    </location>
</feature>
<name>A0ABP8U6T5_9ACTN</name>
<dbReference type="InterPro" id="IPR013094">
    <property type="entry name" value="AB_hydrolase_3"/>
</dbReference>
<dbReference type="PANTHER" id="PTHR48081">
    <property type="entry name" value="AB HYDROLASE SUPERFAMILY PROTEIN C4A8.06C"/>
    <property type="match status" value="1"/>
</dbReference>
<keyword evidence="1 3" id="KW-0378">Hydrolase</keyword>
<evidence type="ECO:0000313" key="3">
    <source>
        <dbReference type="EMBL" id="GAA4625263.1"/>
    </source>
</evidence>
<comment type="caution">
    <text evidence="3">The sequence shown here is derived from an EMBL/GenBank/DDBJ whole genome shotgun (WGS) entry which is preliminary data.</text>
</comment>
<reference evidence="4" key="1">
    <citation type="journal article" date="2019" name="Int. J. Syst. Evol. Microbiol.">
        <title>The Global Catalogue of Microorganisms (GCM) 10K type strain sequencing project: providing services to taxonomists for standard genome sequencing and annotation.</title>
        <authorList>
            <consortium name="The Broad Institute Genomics Platform"/>
            <consortium name="The Broad Institute Genome Sequencing Center for Infectious Disease"/>
            <person name="Wu L."/>
            <person name="Ma J."/>
        </authorList>
    </citation>
    <scope>NUCLEOTIDE SEQUENCE [LARGE SCALE GENOMIC DNA]</scope>
    <source>
        <strain evidence="4">JCM 17939</strain>
    </source>
</reference>
<keyword evidence="4" id="KW-1185">Reference proteome</keyword>
<dbReference type="RefSeq" id="WP_345431452.1">
    <property type="nucleotide sequence ID" value="NZ_BAABHK010000003.1"/>
</dbReference>
<dbReference type="Proteomes" id="UP001501442">
    <property type="component" value="Unassembled WGS sequence"/>
</dbReference>
<dbReference type="GO" id="GO:0016787">
    <property type="term" value="F:hydrolase activity"/>
    <property type="evidence" value="ECO:0007669"/>
    <property type="project" value="UniProtKB-KW"/>
</dbReference>
<dbReference type="Gene3D" id="3.40.50.1820">
    <property type="entry name" value="alpha/beta hydrolase"/>
    <property type="match status" value="1"/>
</dbReference>
<dbReference type="InterPro" id="IPR050300">
    <property type="entry name" value="GDXG_lipolytic_enzyme"/>
</dbReference>
<dbReference type="Pfam" id="PF07859">
    <property type="entry name" value="Abhydrolase_3"/>
    <property type="match status" value="1"/>
</dbReference>
<dbReference type="InterPro" id="IPR029058">
    <property type="entry name" value="AB_hydrolase_fold"/>
</dbReference>
<dbReference type="PANTHER" id="PTHR48081:SF8">
    <property type="entry name" value="ALPHA_BETA HYDROLASE FOLD-3 DOMAIN-CONTAINING PROTEIN-RELATED"/>
    <property type="match status" value="1"/>
</dbReference>
<evidence type="ECO:0000256" key="1">
    <source>
        <dbReference type="ARBA" id="ARBA00022801"/>
    </source>
</evidence>
<sequence>MYVHPELADVFAALPARPANPYADIEATRANFAALVAPRMGPDPRVTVESEAIPGPDGDKLDLHVIRPADAAEGEVLPGILYIHGGGFAYGELDGPSPMARDACAEARAVVVNVHYRLAPEHRFPAGVEDCYAALRWMADGAAALGLDPDRIAVAGASAGGCLSAVMALMARDRRGPAIAYQCLLIPCLDDRDVAASRRNVTDRRIINGPGLVHTWDNYLGPDRGEASPYAAPARAEDLRGLPPAYVLTCGMDPLRDEGVDYARRLIEADVPVELHHVPGAWHFFEAFAPESAIATATTAHWLRALRTALHP</sequence>
<organism evidence="3 4">
    <name type="scientific">Actinoallomurus vinaceus</name>
    <dbReference type="NCBI Taxonomy" id="1080074"/>
    <lineage>
        <taxon>Bacteria</taxon>
        <taxon>Bacillati</taxon>
        <taxon>Actinomycetota</taxon>
        <taxon>Actinomycetes</taxon>
        <taxon>Streptosporangiales</taxon>
        <taxon>Thermomonosporaceae</taxon>
        <taxon>Actinoallomurus</taxon>
    </lineage>
</organism>
<dbReference type="SUPFAM" id="SSF53474">
    <property type="entry name" value="alpha/beta-Hydrolases"/>
    <property type="match status" value="1"/>
</dbReference>
<gene>
    <name evidence="3" type="ORF">GCM10023196_028750</name>
</gene>
<dbReference type="EMBL" id="BAABHK010000003">
    <property type="protein sequence ID" value="GAA4625263.1"/>
    <property type="molecule type" value="Genomic_DNA"/>
</dbReference>